<feature type="binding site" evidence="12">
    <location>
        <position position="8"/>
    </location>
    <ligand>
        <name>Mg(2+)</name>
        <dbReference type="ChEBI" id="CHEBI:18420"/>
        <label>2</label>
    </ligand>
</feature>
<evidence type="ECO:0000256" key="5">
    <source>
        <dbReference type="ARBA" id="ARBA00022801"/>
    </source>
</evidence>
<keyword evidence="5 12" id="KW-0378">Hydrolase</keyword>
<gene>
    <name evidence="12" type="primary">cas9</name>
    <name evidence="15" type="ORF">QO011_000675</name>
</gene>
<protein>
    <recommendedName>
        <fullName evidence="12">CRISPR-associated endonuclease Cas9</fullName>
        <ecNumber evidence="12">3.1.-.-</ecNumber>
    </recommendedName>
</protein>
<feature type="binding site" evidence="12">
    <location>
        <position position="805"/>
    </location>
    <ligand>
        <name>Mg(2+)</name>
        <dbReference type="ChEBI" id="CHEBI:18420"/>
        <label>2</label>
    </ligand>
</feature>
<feature type="active site" description="For RuvC-like nuclease domain" evidence="12">
    <location>
        <position position="8"/>
    </location>
</feature>
<dbReference type="EMBL" id="JAUSVX010000001">
    <property type="protein sequence ID" value="MDQ0467680.1"/>
    <property type="molecule type" value="Genomic_DNA"/>
</dbReference>
<reference evidence="15 16" key="1">
    <citation type="submission" date="2023-07" db="EMBL/GenBank/DDBJ databases">
        <title>Genomic Encyclopedia of Type Strains, Phase IV (KMG-IV): sequencing the most valuable type-strain genomes for metagenomic binning, comparative biology and taxonomic classification.</title>
        <authorList>
            <person name="Goeker M."/>
        </authorList>
    </citation>
    <scope>NUCLEOTIDE SEQUENCE [LARGE SCALE GENOMIC DNA]</scope>
    <source>
        <strain evidence="15 16">DSM 19619</strain>
    </source>
</reference>
<evidence type="ECO:0000259" key="14">
    <source>
        <dbReference type="PROSITE" id="PS51749"/>
    </source>
</evidence>
<keyword evidence="8 12" id="KW-0051">Antiviral defense</keyword>
<organism evidence="15 16">
    <name type="scientific">Labrys wisconsinensis</name>
    <dbReference type="NCBI Taxonomy" id="425677"/>
    <lineage>
        <taxon>Bacteria</taxon>
        <taxon>Pseudomonadati</taxon>
        <taxon>Pseudomonadota</taxon>
        <taxon>Alphaproteobacteria</taxon>
        <taxon>Hyphomicrobiales</taxon>
        <taxon>Xanthobacteraceae</taxon>
        <taxon>Labrys</taxon>
    </lineage>
</organism>
<feature type="region of interest" description="Disordered" evidence="13">
    <location>
        <begin position="566"/>
        <end position="597"/>
    </location>
</feature>
<feature type="compositionally biased region" description="Basic and acidic residues" evidence="13">
    <location>
        <begin position="566"/>
        <end position="593"/>
    </location>
</feature>
<proteinExistence type="inferred from homology"/>
<feature type="binding site" evidence="12">
    <location>
        <position position="563"/>
    </location>
    <ligand>
        <name>Mg(2+)</name>
        <dbReference type="ChEBI" id="CHEBI:18420"/>
        <label>2</label>
    </ligand>
</feature>
<comment type="cofactor">
    <cofactor evidence="1 12">
        <name>Mg(2+)</name>
        <dbReference type="ChEBI" id="CHEBI:18420"/>
    </cofactor>
</comment>
<comment type="domain">
    <text evidence="12">Has 2 endonuclease domains. The discontinuous RuvC-like domain cleaves the target DNA noncomplementary to crRNA while the HNH nuclease domain cleaves the target DNA complementary to crRNA.</text>
</comment>
<dbReference type="RefSeq" id="WP_307267650.1">
    <property type="nucleotide sequence ID" value="NZ_JAUSVX010000001.1"/>
</dbReference>
<evidence type="ECO:0000256" key="1">
    <source>
        <dbReference type="ARBA" id="ARBA00001946"/>
    </source>
</evidence>
<sequence>MGTRFAFDIGTNSIGWAVWRTGPDLHGVYGPDAPLELLDAGVRLFKDGRNPKDGKSLAEMRRGPRQARKRRDRFVLRRDELSAALIHAGLMPADAVQRGALSGLDPYLLRAKALDEALTPHELGRAIFHLNQRRGFRSNRRADRKDGEKGKIRQAAEALREGLRATGSRTLGEFLWLRHRNPELRRKSAAVEQAGRSGKPDLRSSRLRLPTRIRLDGQGAKALYAFYPTRDMVADEFDELWRRQAVHHPSLLTPQARDCIRAILFRQRPLEPPPVGRCTFVPDEERAPKAFPSVQAREIYERLAHLRLSTGPMADRPLRPEERDVLASVLLNEDRLTFVKMRKALKLGGDVKINIEETGESELTGLRTNRILAKDDHYGPAWRGLPLADKDAFVAKLIDVVDEEALIARLMAENGLTRATAEACAAVPLPEGYSRLGRTANAAVLDALRTQRDESGFVVPYAEAVRRAGARLGRDWHHSDLDIRSGMPAPARIPPLAYYAELLQRHVLPGSMDPKDTGDDAKYWGRINNPTVHIGLNQLRRVVNRLVAVHGHPDQIVVELARELKQTEEQRRREQQRNRENRTENDRRARELESLGIPSTGETRARLKLFEEQQRTGRGVAQCPFSGRPIGLEKLFGAEIEVEHILPRSRTLDDSAANKVLCYRDMNRIKRGKTPFEAFGMTPDWQDIAARAEGLPPSKRWRFKPDAMARFEGRAAGSSDDAELREMGLDSGFLARQLNETRYLSRLARAYLHHACVRRCREGGLEYGDVYVTPGTLVGLLRGKWGLNTLLSDDNRKERTDHRHHALDAIVIGAMTRGWLNHLAREAGRAEATEYDAVLGQVPWPFERFRDAVRDQLVRFVVSNKPEHDPAGALHEDTAYGLVRDPAEAAVIGNLVRRKPVADLTPGEVDAVRDAALRRSLRERVAPFRDVAGKMSDEKGFKAALTAFAAENGLRRVRIGKEDASAVAMTERQTGLTYKAVVPGENAHIDIVAMRDGSWKGFAATLIEVNRPGWRPQWERDRLGGKLVMRLRKGDMVELESERGGRVVKTVQQLWMKQNLVVLAEHREGGDLQKRHRTDNEIDPFRWDFANIGKLRQRGCVAVRVDEIGRVSRRRTNV</sequence>
<comment type="similarity">
    <text evidence="12">Belongs to the CRISPR-associated Cas9 family.</text>
</comment>
<comment type="caution">
    <text evidence="15">The sequence shown here is derived from an EMBL/GenBank/DDBJ whole genome shotgun (WGS) entry which is preliminary data.</text>
</comment>
<feature type="binding site" evidence="12">
    <location>
        <position position="8"/>
    </location>
    <ligand>
        <name>Mg(2+)</name>
        <dbReference type="ChEBI" id="CHEBI:18420"/>
        <label>1</label>
    </ligand>
</feature>
<dbReference type="NCBIfam" id="TIGR01865">
    <property type="entry name" value="cas_Csn1"/>
    <property type="match status" value="1"/>
</dbReference>
<comment type="function">
    <text evidence="12">CRISPR (clustered regularly interspaced short palindromic repeat) is an adaptive immune system that provides protection against mobile genetic elements (viruses, transposable elements and conjugative plasmids). CRISPR clusters contain spacers, sequences complementary to antecedent mobile elements, and target invading nucleic acids. CRISPR clusters are transcribed and processed into CRISPR RNA (crRNA). In type II CRISPR systems correct processing of pre-crRNA requires a trans-encoded small RNA (tracrRNA), endogenous ribonuclease 3 (rnc) and this protein. The tracrRNA serves as a guide for ribonuclease 3-aided processing of pre-crRNA. Subsequently Cas9/crRNA/tracrRNA endonucleolytically cleaves linear or circular dsDNA target complementary to the spacer; Cas9 is inactive in the absence of the 2 guide RNAs (gRNA). Cas9 recognizes the protospacer adjacent motif (PAM) in the CRISPR repeat sequences to help distinguish self versus nonself, as targets within the bacterial CRISPR locus do not have PAMs. PAM recognition is also required for catalytic activity.</text>
</comment>
<feature type="binding site" evidence="12">
    <location>
        <position position="563"/>
    </location>
    <ligand>
        <name>Mg(2+)</name>
        <dbReference type="ChEBI" id="CHEBI:18420"/>
        <label>1</label>
    </ligand>
</feature>
<keyword evidence="7 12" id="KW-0694">RNA-binding</keyword>
<evidence type="ECO:0000313" key="15">
    <source>
        <dbReference type="EMBL" id="MDQ0467680.1"/>
    </source>
</evidence>
<keyword evidence="9 12" id="KW-0238">DNA-binding</keyword>
<keyword evidence="2 12" id="KW-0540">Nuclease</keyword>
<keyword evidence="6 12" id="KW-0460">Magnesium</keyword>
<feature type="domain" description="HNH Cas9-type" evidence="14">
    <location>
        <begin position="567"/>
        <end position="729"/>
    </location>
</feature>
<keyword evidence="16" id="KW-1185">Reference proteome</keyword>
<feature type="binding site" evidence="12">
    <location>
        <position position="559"/>
    </location>
    <ligand>
        <name>Mg(2+)</name>
        <dbReference type="ChEBI" id="CHEBI:18420"/>
        <label>1</label>
    </ligand>
</feature>
<dbReference type="GO" id="GO:0016787">
    <property type="term" value="F:hydrolase activity"/>
    <property type="evidence" value="ECO:0007669"/>
    <property type="project" value="UniProtKB-KW"/>
</dbReference>
<dbReference type="Gene3D" id="3.30.420.10">
    <property type="entry name" value="Ribonuclease H-like superfamily/Ribonuclease H"/>
    <property type="match status" value="3"/>
</dbReference>
<evidence type="ECO:0000256" key="13">
    <source>
        <dbReference type="SAM" id="MobiDB-lite"/>
    </source>
</evidence>
<dbReference type="Pfam" id="PF18541">
    <property type="entry name" value="RuvC_III"/>
    <property type="match status" value="1"/>
</dbReference>
<evidence type="ECO:0000256" key="8">
    <source>
        <dbReference type="ARBA" id="ARBA00023118"/>
    </source>
</evidence>
<evidence type="ECO:0000256" key="2">
    <source>
        <dbReference type="ARBA" id="ARBA00022722"/>
    </source>
</evidence>
<evidence type="ECO:0000256" key="7">
    <source>
        <dbReference type="ARBA" id="ARBA00022884"/>
    </source>
</evidence>
<evidence type="ECO:0000256" key="10">
    <source>
        <dbReference type="ARBA" id="ARBA00023211"/>
    </source>
</evidence>
<feature type="active site" description="Proton acceptor for HNH nuclease domain" evidence="12">
    <location>
        <position position="644"/>
    </location>
</feature>
<dbReference type="InterPro" id="IPR003615">
    <property type="entry name" value="HNH_nuc"/>
</dbReference>
<feature type="region of interest" description="Disordered" evidence="13">
    <location>
        <begin position="49"/>
        <end position="70"/>
    </location>
</feature>
<dbReference type="GO" id="GO:0004519">
    <property type="term" value="F:endonuclease activity"/>
    <property type="evidence" value="ECO:0007669"/>
    <property type="project" value="UniProtKB-KW"/>
</dbReference>
<evidence type="ECO:0000256" key="9">
    <source>
        <dbReference type="ARBA" id="ARBA00023125"/>
    </source>
</evidence>
<dbReference type="HAMAP" id="MF_01480">
    <property type="entry name" value="Cas9"/>
    <property type="match status" value="1"/>
</dbReference>
<evidence type="ECO:0000256" key="12">
    <source>
        <dbReference type="HAMAP-Rule" id="MF_01480"/>
    </source>
</evidence>
<dbReference type="InterPro" id="IPR033114">
    <property type="entry name" value="HNH_CAS9"/>
</dbReference>
<evidence type="ECO:0000256" key="4">
    <source>
        <dbReference type="ARBA" id="ARBA00022759"/>
    </source>
</evidence>
<dbReference type="InterPro" id="IPR028629">
    <property type="entry name" value="Cas9"/>
</dbReference>
<dbReference type="Pfam" id="PF13395">
    <property type="entry name" value="HNH_4"/>
    <property type="match status" value="1"/>
</dbReference>
<keyword evidence="3 12" id="KW-0479">Metal-binding</keyword>
<evidence type="ECO:0000256" key="3">
    <source>
        <dbReference type="ARBA" id="ARBA00022723"/>
    </source>
</evidence>
<accession>A0ABU0J089</accession>
<dbReference type="Proteomes" id="UP001242480">
    <property type="component" value="Unassembled WGS sequence"/>
</dbReference>
<dbReference type="InterPro" id="IPR041383">
    <property type="entry name" value="RuvC_III"/>
</dbReference>
<dbReference type="PROSITE" id="PS51749">
    <property type="entry name" value="HNH_CAS9"/>
    <property type="match status" value="1"/>
</dbReference>
<name>A0ABU0J089_9HYPH</name>
<feature type="compositionally biased region" description="Basic and acidic residues" evidence="13">
    <location>
        <begin position="49"/>
        <end position="62"/>
    </location>
</feature>
<evidence type="ECO:0000256" key="6">
    <source>
        <dbReference type="ARBA" id="ARBA00022842"/>
    </source>
</evidence>
<keyword evidence="10" id="KW-0464">Manganese</keyword>
<evidence type="ECO:0000313" key="16">
    <source>
        <dbReference type="Proteomes" id="UP001242480"/>
    </source>
</evidence>
<dbReference type="InterPro" id="IPR036397">
    <property type="entry name" value="RNaseH_sf"/>
</dbReference>
<comment type="subunit">
    <text evidence="11 12">Monomer. Binds crRNA and tracrRNA.</text>
</comment>
<dbReference type="EC" id="3.1.-.-" evidence="12"/>
<keyword evidence="4 12" id="KW-0255">Endonuclease</keyword>
<evidence type="ECO:0000256" key="11">
    <source>
        <dbReference type="ARBA" id="ARBA00046380"/>
    </source>
</evidence>